<dbReference type="Proteomes" id="UP000281677">
    <property type="component" value="Unassembled WGS sequence"/>
</dbReference>
<evidence type="ECO:0000313" key="6">
    <source>
        <dbReference type="EMBL" id="RMZ03041.1"/>
    </source>
</evidence>
<gene>
    <name evidence="7" type="ORF">D0859_09936</name>
    <name evidence="6" type="ORF">D0860_06967</name>
</gene>
<feature type="transmembrane region" description="Helical" evidence="5">
    <location>
        <begin position="252"/>
        <end position="272"/>
    </location>
</feature>
<keyword evidence="3 5" id="KW-1133">Transmembrane helix</keyword>
<dbReference type="InterPro" id="IPR007568">
    <property type="entry name" value="RTA1"/>
</dbReference>
<evidence type="ECO:0000256" key="3">
    <source>
        <dbReference type="ARBA" id="ARBA00022989"/>
    </source>
</evidence>
<feature type="transmembrane region" description="Helical" evidence="5">
    <location>
        <begin position="36"/>
        <end position="56"/>
    </location>
</feature>
<dbReference type="GO" id="GO:0000324">
    <property type="term" value="C:fungal-type vacuole"/>
    <property type="evidence" value="ECO:0007669"/>
    <property type="project" value="TreeGrafter"/>
</dbReference>
<dbReference type="AlphaFoldDB" id="A0A3M7GPE8"/>
<proteinExistence type="predicted"/>
<protein>
    <submittedName>
        <fullName evidence="6">Uncharacterized protein</fullName>
    </submittedName>
</protein>
<organism evidence="6 8">
    <name type="scientific">Hortaea werneckii</name>
    <name type="common">Black yeast</name>
    <name type="synonym">Cladosporium werneckii</name>
    <dbReference type="NCBI Taxonomy" id="91943"/>
    <lineage>
        <taxon>Eukaryota</taxon>
        <taxon>Fungi</taxon>
        <taxon>Dikarya</taxon>
        <taxon>Ascomycota</taxon>
        <taxon>Pezizomycotina</taxon>
        <taxon>Dothideomycetes</taxon>
        <taxon>Dothideomycetidae</taxon>
        <taxon>Mycosphaerellales</taxon>
        <taxon>Teratosphaeriaceae</taxon>
        <taxon>Hortaea</taxon>
    </lineage>
</organism>
<dbReference type="EMBL" id="QWIS01000173">
    <property type="protein sequence ID" value="RMZ03041.1"/>
    <property type="molecule type" value="Genomic_DNA"/>
</dbReference>
<dbReference type="GO" id="GO:0005886">
    <property type="term" value="C:plasma membrane"/>
    <property type="evidence" value="ECO:0007669"/>
    <property type="project" value="TreeGrafter"/>
</dbReference>
<dbReference type="PANTHER" id="PTHR31465:SF8">
    <property type="entry name" value="DOMAIN PROTEIN, PUTATIVE (AFU_ORTHOLOGUE AFUA_6G14140)-RELATED"/>
    <property type="match status" value="1"/>
</dbReference>
<name>A0A3M7GPE8_HORWE</name>
<evidence type="ECO:0000256" key="1">
    <source>
        <dbReference type="ARBA" id="ARBA00004141"/>
    </source>
</evidence>
<dbReference type="PANTHER" id="PTHR31465">
    <property type="entry name" value="PROTEIN RTA1-RELATED"/>
    <property type="match status" value="1"/>
</dbReference>
<evidence type="ECO:0000256" key="4">
    <source>
        <dbReference type="ARBA" id="ARBA00023136"/>
    </source>
</evidence>
<dbReference type="EMBL" id="QWIT01000321">
    <property type="protein sequence ID" value="RMZ26007.1"/>
    <property type="molecule type" value="Genomic_DNA"/>
</dbReference>
<keyword evidence="4 5" id="KW-0472">Membrane</keyword>
<evidence type="ECO:0000256" key="2">
    <source>
        <dbReference type="ARBA" id="ARBA00022692"/>
    </source>
</evidence>
<keyword evidence="2 5" id="KW-0812">Transmembrane</keyword>
<accession>A0A3M7GPE8</accession>
<evidence type="ECO:0000256" key="5">
    <source>
        <dbReference type="SAM" id="Phobius"/>
    </source>
</evidence>
<feature type="transmembrane region" description="Helical" evidence="5">
    <location>
        <begin position="278"/>
        <end position="302"/>
    </location>
</feature>
<dbReference type="Proteomes" id="UP000280598">
    <property type="component" value="Unassembled WGS sequence"/>
</dbReference>
<evidence type="ECO:0000313" key="9">
    <source>
        <dbReference type="Proteomes" id="UP000281677"/>
    </source>
</evidence>
<feature type="transmembrane region" description="Helical" evidence="5">
    <location>
        <begin position="174"/>
        <end position="198"/>
    </location>
</feature>
<feature type="transmembrane region" description="Helical" evidence="5">
    <location>
        <begin position="94"/>
        <end position="116"/>
    </location>
</feature>
<dbReference type="OrthoDB" id="4521223at2759"/>
<feature type="transmembrane region" description="Helical" evidence="5">
    <location>
        <begin position="62"/>
        <end position="82"/>
    </location>
</feature>
<sequence length="326" mass="35561">MEALTPHLLIRADQNQGCTQTTCPVSESVYGYRPNLAATLTFLAIFALSGITYTYQGLATRTWFFTGAMVLGSLSEVLGYTAKMLLWDDPFSDTGFKMSVVLLTFAPAFYAAGIYYTLKHICLTFGSGWSRLRPSWYTYIFISCDVFSIVLQAVGGACAAAAETDGLLNAGDNIMITGLATQVFTLVVFGLLAADYGVAVYRHWDGLNPATVELRQSLRFKLFIVALWAAFLGILIRCTYRVAELAGGKSQILQVYFGAVLTCLGWVDNPILRNQGLFIGLDSVAVGIAAVILNVFHPGYCFPSRQERKARQNLGVPGEDLQMAKA</sequence>
<reference evidence="8 9" key="1">
    <citation type="journal article" date="2018" name="BMC Genomics">
        <title>Genomic evidence for intraspecific hybridization in a clonal and extremely halotolerant yeast.</title>
        <authorList>
            <person name="Gostincar C."/>
            <person name="Stajich J.E."/>
            <person name="Zupancic J."/>
            <person name="Zalar P."/>
            <person name="Gunde-Cimerman N."/>
        </authorList>
    </citation>
    <scope>NUCLEOTIDE SEQUENCE [LARGE SCALE GENOMIC DNA]</scope>
    <source>
        <strain evidence="7 9">EXF-120</strain>
        <strain evidence="6 8">EXF-562</strain>
    </source>
</reference>
<comment type="caution">
    <text evidence="6">The sequence shown here is derived from an EMBL/GenBank/DDBJ whole genome shotgun (WGS) entry which is preliminary data.</text>
</comment>
<feature type="transmembrane region" description="Helical" evidence="5">
    <location>
        <begin position="218"/>
        <end position="240"/>
    </location>
</feature>
<evidence type="ECO:0000313" key="7">
    <source>
        <dbReference type="EMBL" id="RMZ26007.1"/>
    </source>
</evidence>
<feature type="transmembrane region" description="Helical" evidence="5">
    <location>
        <begin position="136"/>
        <end position="162"/>
    </location>
</feature>
<comment type="subcellular location">
    <subcellularLocation>
        <location evidence="1">Membrane</location>
        <topology evidence="1">Multi-pass membrane protein</topology>
    </subcellularLocation>
</comment>
<dbReference type="Pfam" id="PF04479">
    <property type="entry name" value="RTA1"/>
    <property type="match status" value="1"/>
</dbReference>
<evidence type="ECO:0000313" key="8">
    <source>
        <dbReference type="Proteomes" id="UP000280598"/>
    </source>
</evidence>
<dbReference type="VEuPathDB" id="FungiDB:BTJ68_09599"/>